<evidence type="ECO:0000313" key="4">
    <source>
        <dbReference type="Proteomes" id="UP000546213"/>
    </source>
</evidence>
<keyword evidence="2" id="KW-1133">Transmembrane helix</keyword>
<accession>A0A8H5P843</accession>
<keyword evidence="2" id="KW-0812">Transmembrane</keyword>
<feature type="compositionally biased region" description="Polar residues" evidence="1">
    <location>
        <begin position="1"/>
        <end position="18"/>
    </location>
</feature>
<feature type="region of interest" description="Disordered" evidence="1">
    <location>
        <begin position="1"/>
        <end position="24"/>
    </location>
</feature>
<feature type="transmembrane region" description="Helical" evidence="2">
    <location>
        <begin position="95"/>
        <end position="114"/>
    </location>
</feature>
<gene>
    <name evidence="3" type="ORF">FPCIR_5919</name>
</gene>
<comment type="caution">
    <text evidence="3">The sequence shown here is derived from an EMBL/GenBank/DDBJ whole genome shotgun (WGS) entry which is preliminary data.</text>
</comment>
<dbReference type="EMBL" id="JAAOAS010000127">
    <property type="protein sequence ID" value="KAF5591852.1"/>
    <property type="molecule type" value="Genomic_DNA"/>
</dbReference>
<dbReference type="OrthoDB" id="5426765at2759"/>
<keyword evidence="2" id="KW-0472">Membrane</keyword>
<name>A0A8H5P843_9HYPO</name>
<feature type="transmembrane region" description="Helical" evidence="2">
    <location>
        <begin position="134"/>
        <end position="156"/>
    </location>
</feature>
<protein>
    <submittedName>
        <fullName evidence="3">Uncharacterized protein</fullName>
    </submittedName>
</protein>
<reference evidence="3 4" key="1">
    <citation type="submission" date="2020-05" db="EMBL/GenBank/DDBJ databases">
        <title>Identification and distribution of gene clusters putatively required for synthesis of sphingolipid metabolism inhibitors in phylogenetically diverse species of the filamentous fungus Fusarium.</title>
        <authorList>
            <person name="Kim H.-S."/>
            <person name="Busman M."/>
            <person name="Brown D.W."/>
            <person name="Divon H."/>
            <person name="Uhlig S."/>
            <person name="Proctor R.H."/>
        </authorList>
    </citation>
    <scope>NUCLEOTIDE SEQUENCE [LARGE SCALE GENOMIC DNA]</scope>
    <source>
        <strain evidence="3 4">NRRL 36939</strain>
    </source>
</reference>
<keyword evidence="4" id="KW-1185">Reference proteome</keyword>
<organism evidence="3 4">
    <name type="scientific">Fusarium pseudocircinatum</name>
    <dbReference type="NCBI Taxonomy" id="56676"/>
    <lineage>
        <taxon>Eukaryota</taxon>
        <taxon>Fungi</taxon>
        <taxon>Dikarya</taxon>
        <taxon>Ascomycota</taxon>
        <taxon>Pezizomycotina</taxon>
        <taxon>Sordariomycetes</taxon>
        <taxon>Hypocreomycetidae</taxon>
        <taxon>Hypocreales</taxon>
        <taxon>Nectriaceae</taxon>
        <taxon>Fusarium</taxon>
        <taxon>Fusarium fujikuroi species complex</taxon>
    </lineage>
</organism>
<dbReference type="Proteomes" id="UP000546213">
    <property type="component" value="Unassembled WGS sequence"/>
</dbReference>
<evidence type="ECO:0000313" key="3">
    <source>
        <dbReference type="EMBL" id="KAF5591852.1"/>
    </source>
</evidence>
<evidence type="ECO:0000256" key="2">
    <source>
        <dbReference type="SAM" id="Phobius"/>
    </source>
</evidence>
<dbReference type="AlphaFoldDB" id="A0A8H5P843"/>
<evidence type="ECO:0000256" key="1">
    <source>
        <dbReference type="SAM" id="MobiDB-lite"/>
    </source>
</evidence>
<sequence length="160" mass="17912">MSLFKNSNPRRNGNQAESYSDPDKMDIDVCTTVPPSPSSPPPFITSLSTQDSKPCRLRYVLCLTWVTSVLVYTSIRTTSSVDIVKMLAWWHRDDFILSLHFSLSKLFLHGYFGTARWKASTNNVSGVGYSGDTHMGWVISMCVVPCILICGAGRILDWKL</sequence>
<proteinExistence type="predicted"/>